<organism evidence="2 3">
    <name type="scientific">Sporormia fimetaria CBS 119925</name>
    <dbReference type="NCBI Taxonomy" id="1340428"/>
    <lineage>
        <taxon>Eukaryota</taxon>
        <taxon>Fungi</taxon>
        <taxon>Dikarya</taxon>
        <taxon>Ascomycota</taxon>
        <taxon>Pezizomycotina</taxon>
        <taxon>Dothideomycetes</taxon>
        <taxon>Pleosporomycetidae</taxon>
        <taxon>Pleosporales</taxon>
        <taxon>Sporormiaceae</taxon>
        <taxon>Sporormia</taxon>
    </lineage>
</organism>
<reference evidence="2" key="1">
    <citation type="journal article" date="2020" name="Stud. Mycol.">
        <title>101 Dothideomycetes genomes: a test case for predicting lifestyles and emergence of pathogens.</title>
        <authorList>
            <person name="Haridas S."/>
            <person name="Albert R."/>
            <person name="Binder M."/>
            <person name="Bloem J."/>
            <person name="Labutti K."/>
            <person name="Salamov A."/>
            <person name="Andreopoulos B."/>
            <person name="Baker S."/>
            <person name="Barry K."/>
            <person name="Bills G."/>
            <person name="Bluhm B."/>
            <person name="Cannon C."/>
            <person name="Castanera R."/>
            <person name="Culley D."/>
            <person name="Daum C."/>
            <person name="Ezra D."/>
            <person name="Gonzalez J."/>
            <person name="Henrissat B."/>
            <person name="Kuo A."/>
            <person name="Liang C."/>
            <person name="Lipzen A."/>
            <person name="Lutzoni F."/>
            <person name="Magnuson J."/>
            <person name="Mondo S."/>
            <person name="Nolan M."/>
            <person name="Ohm R."/>
            <person name="Pangilinan J."/>
            <person name="Park H.-J."/>
            <person name="Ramirez L."/>
            <person name="Alfaro M."/>
            <person name="Sun H."/>
            <person name="Tritt A."/>
            <person name="Yoshinaga Y."/>
            <person name="Zwiers L.-H."/>
            <person name="Turgeon B."/>
            <person name="Goodwin S."/>
            <person name="Spatafora J."/>
            <person name="Crous P."/>
            <person name="Grigoriev I."/>
        </authorList>
    </citation>
    <scope>NUCLEOTIDE SEQUENCE</scope>
    <source>
        <strain evidence="2">CBS 119925</strain>
    </source>
</reference>
<feature type="compositionally biased region" description="Basic and acidic residues" evidence="1">
    <location>
        <begin position="31"/>
        <end position="43"/>
    </location>
</feature>
<dbReference type="EMBL" id="MU006564">
    <property type="protein sequence ID" value="KAF2750513.1"/>
    <property type="molecule type" value="Genomic_DNA"/>
</dbReference>
<evidence type="ECO:0000256" key="1">
    <source>
        <dbReference type="SAM" id="MobiDB-lite"/>
    </source>
</evidence>
<keyword evidence="3" id="KW-1185">Reference proteome</keyword>
<gene>
    <name evidence="2" type="ORF">M011DRAFT_244712</name>
</gene>
<evidence type="ECO:0000313" key="2">
    <source>
        <dbReference type="EMBL" id="KAF2750513.1"/>
    </source>
</evidence>
<proteinExistence type="predicted"/>
<evidence type="ECO:0000313" key="3">
    <source>
        <dbReference type="Proteomes" id="UP000799440"/>
    </source>
</evidence>
<sequence length="104" mass="12636">MRRSVTMKRPRRKSWKNWHKRSRLRKSSQPVERRPSCGYDRRPPRPRRLRRKIYPTEDRHRQLHLLEKCHIIMYNLGQGIDGSLRFKADKGRKGGCLGRKICCR</sequence>
<dbReference type="Proteomes" id="UP000799440">
    <property type="component" value="Unassembled WGS sequence"/>
</dbReference>
<accession>A0A6A6VK68</accession>
<feature type="region of interest" description="Disordered" evidence="1">
    <location>
        <begin position="1"/>
        <end position="52"/>
    </location>
</feature>
<feature type="compositionally biased region" description="Basic residues" evidence="1">
    <location>
        <begin position="1"/>
        <end position="26"/>
    </location>
</feature>
<protein>
    <submittedName>
        <fullName evidence="2">Uncharacterized protein</fullName>
    </submittedName>
</protein>
<dbReference type="AlphaFoldDB" id="A0A6A6VK68"/>
<name>A0A6A6VK68_9PLEO</name>